<dbReference type="Pfam" id="PF18073">
    <property type="entry name" value="Zn_ribbon_LapB"/>
    <property type="match status" value="1"/>
</dbReference>
<keyword evidence="2" id="KW-0997">Cell inner membrane</keyword>
<dbReference type="Gene3D" id="1.25.40.10">
    <property type="entry name" value="Tetratricopeptide repeat domain"/>
    <property type="match status" value="1"/>
</dbReference>
<keyword evidence="2" id="KW-0802">TPR repeat</keyword>
<gene>
    <name evidence="2" type="primary">lapB</name>
    <name evidence="5" type="ORF">HCU74_05490</name>
</gene>
<keyword evidence="2" id="KW-0408">Iron</keyword>
<evidence type="ECO:0000259" key="4">
    <source>
        <dbReference type="Pfam" id="PF18073"/>
    </source>
</evidence>
<keyword evidence="2" id="KW-1003">Cell membrane</keyword>
<organism evidence="5 6">
    <name type="scientific">Spongiibacter thalassae</name>
    <dbReference type="NCBI Taxonomy" id="2721624"/>
    <lineage>
        <taxon>Bacteria</taxon>
        <taxon>Pseudomonadati</taxon>
        <taxon>Pseudomonadota</taxon>
        <taxon>Gammaproteobacteria</taxon>
        <taxon>Cellvibrionales</taxon>
        <taxon>Spongiibacteraceae</taxon>
        <taxon>Spongiibacter</taxon>
    </lineage>
</organism>
<feature type="domain" description="LapB rubredoxin metal binding" evidence="4">
    <location>
        <begin position="363"/>
        <end position="390"/>
    </location>
</feature>
<evidence type="ECO:0000313" key="5">
    <source>
        <dbReference type="EMBL" id="NKI16872.1"/>
    </source>
</evidence>
<keyword evidence="6" id="KW-1185">Reference proteome</keyword>
<comment type="subcellular location">
    <subcellularLocation>
        <location evidence="2">Cell inner membrane</location>
        <topology evidence="2">Single-pass membrane protein</topology>
        <orientation evidence="2">Cytoplasmic side</orientation>
    </subcellularLocation>
</comment>
<keyword evidence="1 2" id="KW-0479">Metal-binding</keyword>
<feature type="topological domain" description="Cytoplasmic" evidence="2">
    <location>
        <begin position="27"/>
        <end position="397"/>
    </location>
</feature>
<feature type="binding site" evidence="2">
    <location>
        <position position="368"/>
    </location>
    <ligand>
        <name>Fe cation</name>
        <dbReference type="ChEBI" id="CHEBI:24875"/>
    </ligand>
</feature>
<comment type="function">
    <text evidence="2">Modulates cellular lipopolysaccharide (LPS) levels by regulating LpxC, which is involved in lipid A biosynthesis. May act by modulating the proteolytic activity of FtsH towards LpxC. May also coordinate assembly of proteins involved in LPS synthesis at the plasma membrane.</text>
</comment>
<comment type="caution">
    <text evidence="5">The sequence shown here is derived from an EMBL/GenBank/DDBJ whole genome shotgun (WGS) entry which is preliminary data.</text>
</comment>
<feature type="binding site" evidence="2">
    <location>
        <position position="382"/>
    </location>
    <ligand>
        <name>Fe cation</name>
        <dbReference type="ChEBI" id="CHEBI:24875"/>
    </ligand>
</feature>
<evidence type="ECO:0000256" key="2">
    <source>
        <dbReference type="HAMAP-Rule" id="MF_00994"/>
    </source>
</evidence>
<keyword evidence="2 3" id="KW-0472">Membrane</keyword>
<accession>A0ABX1GES0</accession>
<sequence>MFKLMDSGLLPYLFLLLAVIIGWLLGRYSRSEKPDQVDQEEASYYRGLRFLLSEQPGTAVDQFIDAIPVSEDSLPTHLSLANLMRSKGELEAATRIHQNLLSRPTLPQDKLHQVHLELAKDYISAGLLDRAERLLRDLAEESESWAKEALEQLQHIYQAERDWLRAVAVARRRLPKPGWLLKAKFDEAQQAVATALSHYHCELAEQALSNGRESEARKELQHARQMDKDNVRACLMMARLSLREQPQYSLNLLHRLAESQSAYAAEVLPIFREAFLRMSDADAYQVALQQLANVTGSAALHIEVARLLRESSGDAEARRYLLEAARQRPNLGILTALLASEGSESSEVLAPALKLILKETPQYRCRRCGFSGRKLHWLCPSCEQWGTIAPIRGTQGD</sequence>
<dbReference type="EMBL" id="JAAWWK010000002">
    <property type="protein sequence ID" value="NKI16872.1"/>
    <property type="molecule type" value="Genomic_DNA"/>
</dbReference>
<evidence type="ECO:0000256" key="3">
    <source>
        <dbReference type="SAM" id="Phobius"/>
    </source>
</evidence>
<dbReference type="InterPro" id="IPR041166">
    <property type="entry name" value="Rubredoxin_2"/>
</dbReference>
<protein>
    <recommendedName>
        <fullName evidence="2">Lipopolysaccharide assembly protein B</fullName>
    </recommendedName>
</protein>
<comment type="similarity">
    <text evidence="2">Belongs to the LapB family.</text>
</comment>
<reference evidence="5 6" key="1">
    <citation type="submission" date="2020-04" db="EMBL/GenBank/DDBJ databases">
        <authorList>
            <person name="Yoon J."/>
        </authorList>
    </citation>
    <scope>NUCLEOTIDE SEQUENCE [LARGE SCALE GENOMIC DNA]</scope>
    <source>
        <strain evidence="5 6">KMU-166</strain>
    </source>
</reference>
<dbReference type="HAMAP" id="MF_00994">
    <property type="entry name" value="LPS_assembly_LapB"/>
    <property type="match status" value="1"/>
</dbReference>
<evidence type="ECO:0000313" key="6">
    <source>
        <dbReference type="Proteomes" id="UP000765845"/>
    </source>
</evidence>
<keyword evidence="2 3" id="KW-1133">Transmembrane helix</keyword>
<proteinExistence type="inferred from homology"/>
<keyword evidence="2" id="KW-0677">Repeat</keyword>
<keyword evidence="2 3" id="KW-0812">Transmembrane</keyword>
<feature type="binding site" evidence="2">
    <location>
        <position position="365"/>
    </location>
    <ligand>
        <name>Fe cation</name>
        <dbReference type="ChEBI" id="CHEBI:24875"/>
    </ligand>
</feature>
<dbReference type="InterPro" id="IPR011990">
    <property type="entry name" value="TPR-like_helical_dom_sf"/>
</dbReference>
<dbReference type="InterPro" id="IPR030865">
    <property type="entry name" value="LapB"/>
</dbReference>
<dbReference type="Proteomes" id="UP000765845">
    <property type="component" value="Unassembled WGS sequence"/>
</dbReference>
<dbReference type="SUPFAM" id="SSF48452">
    <property type="entry name" value="TPR-like"/>
    <property type="match status" value="1"/>
</dbReference>
<feature type="binding site" evidence="2">
    <location>
        <position position="379"/>
    </location>
    <ligand>
        <name>Fe cation</name>
        <dbReference type="ChEBI" id="CHEBI:24875"/>
    </ligand>
</feature>
<evidence type="ECO:0000256" key="1">
    <source>
        <dbReference type="ARBA" id="ARBA00022723"/>
    </source>
</evidence>
<dbReference type="RefSeq" id="WP_168449417.1">
    <property type="nucleotide sequence ID" value="NZ_JAAWWK010000002.1"/>
</dbReference>
<feature type="transmembrane region" description="Helical" evidence="3">
    <location>
        <begin position="9"/>
        <end position="26"/>
    </location>
</feature>
<name>A0ABX1GES0_9GAMM</name>